<keyword evidence="8" id="KW-1185">Reference proteome</keyword>
<dbReference type="FunFam" id="1.25.40.20:FF:000069">
    <property type="entry name" value="Glutaminase, isoform E"/>
    <property type="match status" value="1"/>
</dbReference>
<dbReference type="Pfam" id="PF04960">
    <property type="entry name" value="Glutaminase"/>
    <property type="match status" value="1"/>
</dbReference>
<dbReference type="PANTHER" id="PTHR12544">
    <property type="entry name" value="GLUTAMINASE"/>
    <property type="match status" value="1"/>
</dbReference>
<feature type="region of interest" description="Disordered" evidence="7">
    <location>
        <begin position="164"/>
        <end position="190"/>
    </location>
</feature>
<evidence type="ECO:0000313" key="8">
    <source>
        <dbReference type="Proteomes" id="UP000887566"/>
    </source>
</evidence>
<evidence type="ECO:0000256" key="6">
    <source>
        <dbReference type="PROSITE-ProRule" id="PRU00023"/>
    </source>
</evidence>
<evidence type="ECO:0000256" key="3">
    <source>
        <dbReference type="ARBA" id="ARBA00012918"/>
    </source>
</evidence>
<dbReference type="Proteomes" id="UP000887566">
    <property type="component" value="Unplaced"/>
</dbReference>
<evidence type="ECO:0000256" key="5">
    <source>
        <dbReference type="ARBA" id="ARBA00049534"/>
    </source>
</evidence>
<dbReference type="PROSITE" id="PS50297">
    <property type="entry name" value="ANK_REP_REGION"/>
    <property type="match status" value="1"/>
</dbReference>
<comment type="catalytic activity">
    <reaction evidence="5">
        <text>L-glutamine + H2O = L-glutamate + NH4(+)</text>
        <dbReference type="Rhea" id="RHEA:15889"/>
        <dbReference type="ChEBI" id="CHEBI:15377"/>
        <dbReference type="ChEBI" id="CHEBI:28938"/>
        <dbReference type="ChEBI" id="CHEBI:29985"/>
        <dbReference type="ChEBI" id="CHEBI:58359"/>
        <dbReference type="EC" id="3.5.1.2"/>
    </reaction>
</comment>
<accession>A0A914W133</accession>
<evidence type="ECO:0000256" key="4">
    <source>
        <dbReference type="ARBA" id="ARBA00022801"/>
    </source>
</evidence>
<evidence type="ECO:0000256" key="7">
    <source>
        <dbReference type="SAM" id="MobiDB-lite"/>
    </source>
</evidence>
<keyword evidence="4" id="KW-0378">Hydrolase</keyword>
<dbReference type="Pfam" id="PF12796">
    <property type="entry name" value="Ank_2"/>
    <property type="match status" value="1"/>
</dbReference>
<dbReference type="InterPro" id="IPR002110">
    <property type="entry name" value="Ankyrin_rpt"/>
</dbReference>
<dbReference type="WBParaSite" id="PSAMB.scaffold2801size21196.g19145.t1">
    <property type="protein sequence ID" value="PSAMB.scaffold2801size21196.g19145.t1"/>
    <property type="gene ID" value="PSAMB.scaffold2801size21196.g19145"/>
</dbReference>
<dbReference type="Gene3D" id="1.25.40.20">
    <property type="entry name" value="Ankyrin repeat-containing domain"/>
    <property type="match status" value="1"/>
</dbReference>
<dbReference type="PANTHER" id="PTHR12544:SF29">
    <property type="entry name" value="GLUTAMINASE"/>
    <property type="match status" value="1"/>
</dbReference>
<evidence type="ECO:0000256" key="2">
    <source>
        <dbReference type="ARBA" id="ARBA00011881"/>
    </source>
</evidence>
<evidence type="ECO:0000256" key="1">
    <source>
        <dbReference type="ARBA" id="ARBA00011076"/>
    </source>
</evidence>
<dbReference type="InterPro" id="IPR012338">
    <property type="entry name" value="Beta-lactam/transpept-like"/>
</dbReference>
<reference evidence="9" key="1">
    <citation type="submission" date="2022-11" db="UniProtKB">
        <authorList>
            <consortium name="WormBaseParasite"/>
        </authorList>
    </citation>
    <scope>IDENTIFICATION</scope>
</reference>
<name>A0A914W133_9BILA</name>
<dbReference type="PROSITE" id="PS50088">
    <property type="entry name" value="ANK_REPEAT"/>
    <property type="match status" value="1"/>
</dbReference>
<organism evidence="8 9">
    <name type="scientific">Plectus sambesii</name>
    <dbReference type="NCBI Taxonomy" id="2011161"/>
    <lineage>
        <taxon>Eukaryota</taxon>
        <taxon>Metazoa</taxon>
        <taxon>Ecdysozoa</taxon>
        <taxon>Nematoda</taxon>
        <taxon>Chromadorea</taxon>
        <taxon>Plectida</taxon>
        <taxon>Plectina</taxon>
        <taxon>Plectoidea</taxon>
        <taxon>Plectidae</taxon>
        <taxon>Plectus</taxon>
    </lineage>
</organism>
<protein>
    <recommendedName>
        <fullName evidence="3">glutaminase</fullName>
        <ecNumber evidence="3">3.5.1.2</ecNumber>
    </recommendedName>
</protein>
<sequence>MVVVIPNLMGICMFSPRLDKLGNSVRGVEFCKEMISQFKFHNYDSLLHAESQKFDPRKAVGEENAEQVVVLLFAAKNGDISAVRRWFMQGSNLEMADYDGRTALHLAASEGHTELVKFLLNVAKVQHDPKDRWQRTPLDDAITFGFDECVRILEKARLDSVPTLMGNNTQQKPVKITSEEARSSSEECVD</sequence>
<evidence type="ECO:0000313" key="9">
    <source>
        <dbReference type="WBParaSite" id="PSAMB.scaffold2801size21196.g19145.t1"/>
    </source>
</evidence>
<dbReference type="Gene3D" id="3.40.710.10">
    <property type="entry name" value="DD-peptidase/beta-lactamase superfamily"/>
    <property type="match status" value="1"/>
</dbReference>
<feature type="repeat" description="ANK" evidence="6">
    <location>
        <begin position="99"/>
        <end position="121"/>
    </location>
</feature>
<keyword evidence="6" id="KW-0040">ANK repeat</keyword>
<dbReference type="SUPFAM" id="SSF48403">
    <property type="entry name" value="Ankyrin repeat"/>
    <property type="match status" value="1"/>
</dbReference>
<comment type="subunit">
    <text evidence="2">Homotetramer.</text>
</comment>
<dbReference type="InterPro" id="IPR036770">
    <property type="entry name" value="Ankyrin_rpt-contain_sf"/>
</dbReference>
<dbReference type="GO" id="GO:0004359">
    <property type="term" value="F:glutaminase activity"/>
    <property type="evidence" value="ECO:0007669"/>
    <property type="project" value="UniProtKB-EC"/>
</dbReference>
<dbReference type="InterPro" id="IPR015868">
    <property type="entry name" value="Glutaminase"/>
</dbReference>
<comment type="similarity">
    <text evidence="1">Belongs to the glutaminase family.</text>
</comment>
<dbReference type="SMART" id="SM00248">
    <property type="entry name" value="ANK"/>
    <property type="match status" value="3"/>
</dbReference>
<dbReference type="AlphaFoldDB" id="A0A914W133"/>
<dbReference type="GO" id="GO:0006537">
    <property type="term" value="P:glutamate biosynthetic process"/>
    <property type="evidence" value="ECO:0007669"/>
    <property type="project" value="TreeGrafter"/>
</dbReference>
<dbReference type="EC" id="3.5.1.2" evidence="3"/>
<feature type="compositionally biased region" description="Basic and acidic residues" evidence="7">
    <location>
        <begin position="177"/>
        <end position="190"/>
    </location>
</feature>
<dbReference type="SUPFAM" id="SSF56601">
    <property type="entry name" value="beta-lactamase/transpeptidase-like"/>
    <property type="match status" value="1"/>
</dbReference>
<proteinExistence type="inferred from homology"/>
<dbReference type="GO" id="GO:0006543">
    <property type="term" value="P:L-glutamine catabolic process"/>
    <property type="evidence" value="ECO:0007669"/>
    <property type="project" value="TreeGrafter"/>
</dbReference>